<proteinExistence type="predicted"/>
<dbReference type="EMBL" id="JXYA01000007">
    <property type="protein sequence ID" value="KJZ11809.1"/>
    <property type="molecule type" value="Genomic_DNA"/>
</dbReference>
<accession>A0A0F4QWV4</accession>
<dbReference type="OrthoDB" id="8434746at2"/>
<name>A0A0F4QWV4_9GAMM</name>
<sequence length="937" mass="106519">MSEGYVFDLNRAEFNDDFSSSTGSGELWQVYARQQLVSNLTSILNDAEQYGRGRAVNPRETWLSHNAILVTSPRGSGKTVFLRNCEAMWRSENSDKKDALLFLDVIDPTMLMAQDSFANVIVAQIYQAVNNKLERSNCCDEQSRNDRDDFHRRLKKLADAMGKTCEFNGAIGIDKILKYSSGIQLESYFHLFVESAIKILGCKAIVVSIDDVDMAMERAFEVVDDVRRFLGCPYLIPIVSGEIKLYEHMTQKHFDDKAYDNRCRDAKLTDKGKELSEHLTMAYLTKVFPSPMRINLFSVERLLNKMQLKYGQDSKRSISYLDYQESVLNQFYFLCRNRDARRNWTMPESARELTQLVRSLPPTSLEQSEKDADISNQILLYNNFKNWAMQKKNGEALVFAESALSLLHDSEAVFDIRKILAFNLVQQTDANLYPWAKYHVLEEQESRLKELAKQGGEKINNASLLQAALGATVSGERRSLKAMPPLEFLLEKLYVTEDVAREKSDVISVSSEPLIKAATGKGWELSGQCYVEDVLLDVFTESGFYSQLRNSYKFVFFSRSFELLTYSILTEKDASALLSDVYQILLRKPFYSLPALTDTKIALQGEADMDEDVYESNSQRHLSALILCEEIQHWRAEHSALFEKFAGARMLPLLSYCFNSAFTAINVIKANYSVNRFNDEHLTDMVLRFKYNVLNALIRCGIAGEAVYANVLVGAKSQTVRTEQNIINYERAYQRNLKLLDEELSTAKASQKSKVAQVELIKALHDAVAVHPIFALCLFDKEGSVQPKLKLGYKGRLRSSKLFDYASLAENLLAKDTNKILSTPLSDSIEQFGRYFDNEISRVSVLGTLSWLLTNIIDGRVKSEDKIYESLESALSGRNLTVISKEQLLSVLINVKQHLGKLGPDFLFSKDFEQLDEKLQNLVKAILRLDLGDDKDH</sequence>
<protein>
    <submittedName>
        <fullName evidence="1">Uncharacterized protein</fullName>
    </submittedName>
</protein>
<evidence type="ECO:0000313" key="2">
    <source>
        <dbReference type="Proteomes" id="UP000033452"/>
    </source>
</evidence>
<reference evidence="1 2" key="1">
    <citation type="journal article" date="2015" name="BMC Genomics">
        <title>Genome mining reveals unlocked bioactive potential of marine Gram-negative bacteria.</title>
        <authorList>
            <person name="Machado H."/>
            <person name="Sonnenschein E.C."/>
            <person name="Melchiorsen J."/>
            <person name="Gram L."/>
        </authorList>
    </citation>
    <scope>NUCLEOTIDE SEQUENCE [LARGE SCALE GENOMIC DNA]</scope>
    <source>
        <strain evidence="1 2">S2471</strain>
    </source>
</reference>
<keyword evidence="2" id="KW-1185">Reference proteome</keyword>
<dbReference type="RefSeq" id="WP_046003771.1">
    <property type="nucleotide sequence ID" value="NZ_JXYA01000007.1"/>
</dbReference>
<dbReference type="NCBIfam" id="NF041743">
    <property type="entry name" value="RdrA"/>
    <property type="match status" value="1"/>
</dbReference>
<comment type="caution">
    <text evidence="1">The sequence shown here is derived from an EMBL/GenBank/DDBJ whole genome shotgun (WGS) entry which is preliminary data.</text>
</comment>
<organism evidence="1 2">
    <name type="scientific">Pseudoalteromonas rubra</name>
    <dbReference type="NCBI Taxonomy" id="43658"/>
    <lineage>
        <taxon>Bacteria</taxon>
        <taxon>Pseudomonadati</taxon>
        <taxon>Pseudomonadota</taxon>
        <taxon>Gammaproteobacteria</taxon>
        <taxon>Alteromonadales</taxon>
        <taxon>Pseudoalteromonadaceae</taxon>
        <taxon>Pseudoalteromonas</taxon>
    </lineage>
</organism>
<dbReference type="Proteomes" id="UP000033452">
    <property type="component" value="Unassembled WGS sequence"/>
</dbReference>
<evidence type="ECO:0000313" key="1">
    <source>
        <dbReference type="EMBL" id="KJZ11809.1"/>
    </source>
</evidence>
<dbReference type="AlphaFoldDB" id="A0A0F4QWV4"/>
<dbReference type="PATRIC" id="fig|43658.5.peg.932"/>
<gene>
    <name evidence="1" type="ORF">TW77_04460</name>
</gene>